<reference evidence="1 2" key="1">
    <citation type="submission" date="2020-12" db="EMBL/GenBank/DDBJ databases">
        <title>Concerted genomic and epigenomic changes stabilize Arabidopsis allopolyploids.</title>
        <authorList>
            <person name="Chen Z."/>
        </authorList>
    </citation>
    <scope>NUCLEOTIDE SEQUENCE [LARGE SCALE GENOMIC DNA]</scope>
    <source>
        <strain evidence="1">Allo738</strain>
        <tissue evidence="1">Leaf</tissue>
    </source>
</reference>
<keyword evidence="2" id="KW-1185">Reference proteome</keyword>
<evidence type="ECO:0000313" key="1">
    <source>
        <dbReference type="EMBL" id="KAG7568361.1"/>
    </source>
</evidence>
<proteinExistence type="predicted"/>
<comment type="caution">
    <text evidence="1">The sequence shown here is derived from an EMBL/GenBank/DDBJ whole genome shotgun (WGS) entry which is preliminary data.</text>
</comment>
<organism evidence="1 2">
    <name type="scientific">Arabidopsis thaliana x Arabidopsis arenosa</name>
    <dbReference type="NCBI Taxonomy" id="1240361"/>
    <lineage>
        <taxon>Eukaryota</taxon>
        <taxon>Viridiplantae</taxon>
        <taxon>Streptophyta</taxon>
        <taxon>Embryophyta</taxon>
        <taxon>Tracheophyta</taxon>
        <taxon>Spermatophyta</taxon>
        <taxon>Magnoliopsida</taxon>
        <taxon>eudicotyledons</taxon>
        <taxon>Gunneridae</taxon>
        <taxon>Pentapetalae</taxon>
        <taxon>rosids</taxon>
        <taxon>malvids</taxon>
        <taxon>Brassicales</taxon>
        <taxon>Brassicaceae</taxon>
        <taxon>Camelineae</taxon>
        <taxon>Arabidopsis</taxon>
    </lineage>
</organism>
<protein>
    <submittedName>
        <fullName evidence="1">Uncharacterized protein</fullName>
    </submittedName>
</protein>
<accession>A0A8T2A9I0</accession>
<name>A0A8T2A9I0_9BRAS</name>
<evidence type="ECO:0000313" key="2">
    <source>
        <dbReference type="Proteomes" id="UP000694240"/>
    </source>
</evidence>
<dbReference type="AlphaFoldDB" id="A0A8T2A9I0"/>
<sequence length="101" mass="11435">MYFDLKRRCLLGVVLKPIVCSQTSDFEDQGSVASVDSEGGKRFGVVFGGFKRYKFKSLIDDFYLDLPLSFERLDCIKFGDGKSHCLRDCQIATENINPNKP</sequence>
<dbReference type="EMBL" id="JAEFBK010000009">
    <property type="protein sequence ID" value="KAG7568361.1"/>
    <property type="molecule type" value="Genomic_DNA"/>
</dbReference>
<gene>
    <name evidence="1" type="ORF">ISN45_Aa04g011850</name>
</gene>
<dbReference type="Proteomes" id="UP000694240">
    <property type="component" value="Chromosome 9"/>
</dbReference>